<dbReference type="PANTHER" id="PTHR30266">
    <property type="entry name" value="MECHANOSENSITIVE CHANNEL MSCL"/>
    <property type="match status" value="1"/>
</dbReference>
<evidence type="ECO:0000256" key="1">
    <source>
        <dbReference type="ARBA" id="ARBA00004651"/>
    </source>
</evidence>
<dbReference type="PANTHER" id="PTHR30266:SF2">
    <property type="entry name" value="LARGE-CONDUCTANCE MECHANOSENSITIVE CHANNEL"/>
    <property type="match status" value="1"/>
</dbReference>
<evidence type="ECO:0000313" key="11">
    <source>
        <dbReference type="EMBL" id="SER09877.1"/>
    </source>
</evidence>
<dbReference type="Pfam" id="PF01741">
    <property type="entry name" value="MscL"/>
    <property type="match status" value="1"/>
</dbReference>
<name>A0A1H9LF91_9BACT</name>
<keyword evidence="9 10" id="KW-0407">Ion channel</keyword>
<gene>
    <name evidence="10" type="primary">mscL</name>
    <name evidence="11" type="ORF">SAMN05444359_1247</name>
</gene>
<keyword evidence="12" id="KW-1185">Reference proteome</keyword>
<evidence type="ECO:0000313" key="12">
    <source>
        <dbReference type="Proteomes" id="UP000199021"/>
    </source>
</evidence>
<sequence length="153" mass="16716">MGNFFHEFKKFAVKGNMIDLAIGIIIGAAFNQIVDVLVKQIIMPPLGFLTAGVDLGDLKWVIADPDLAADGSVITPGIIIGYGKFIEAMMDFGIVALTLFVVIRFINSLKDQAEDEGNKVVPTPRDIQLLSEIRDEMKKFNNEPPAAPQREAA</sequence>
<evidence type="ECO:0000256" key="5">
    <source>
        <dbReference type="ARBA" id="ARBA00022692"/>
    </source>
</evidence>
<dbReference type="GO" id="GO:0008381">
    <property type="term" value="F:mechanosensitive monoatomic ion channel activity"/>
    <property type="evidence" value="ECO:0007669"/>
    <property type="project" value="UniProtKB-UniRule"/>
</dbReference>
<dbReference type="SUPFAM" id="SSF81330">
    <property type="entry name" value="Gated mechanosensitive channel"/>
    <property type="match status" value="1"/>
</dbReference>
<comment type="function">
    <text evidence="10">Channel that opens in response to stretch forces in the membrane lipid bilayer. May participate in the regulation of osmotic pressure changes within the cell.</text>
</comment>
<keyword evidence="8 10" id="KW-0472">Membrane</keyword>
<feature type="transmembrane region" description="Helical" evidence="10">
    <location>
        <begin position="20"/>
        <end position="38"/>
    </location>
</feature>
<evidence type="ECO:0000256" key="10">
    <source>
        <dbReference type="HAMAP-Rule" id="MF_00115"/>
    </source>
</evidence>
<comment type="subcellular location">
    <subcellularLocation>
        <location evidence="1 10">Cell membrane</location>
        <topology evidence="1 10">Multi-pass membrane protein</topology>
    </subcellularLocation>
</comment>
<keyword evidence="5 10" id="KW-0812">Transmembrane</keyword>
<dbReference type="InterPro" id="IPR019823">
    <property type="entry name" value="Mechanosensitive_channel_CS"/>
</dbReference>
<organism evidence="11 12">
    <name type="scientific">Neolewinella agarilytica</name>
    <dbReference type="NCBI Taxonomy" id="478744"/>
    <lineage>
        <taxon>Bacteria</taxon>
        <taxon>Pseudomonadati</taxon>
        <taxon>Bacteroidota</taxon>
        <taxon>Saprospiria</taxon>
        <taxon>Saprospirales</taxon>
        <taxon>Lewinellaceae</taxon>
        <taxon>Neolewinella</taxon>
    </lineage>
</organism>
<evidence type="ECO:0000256" key="2">
    <source>
        <dbReference type="ARBA" id="ARBA00007254"/>
    </source>
</evidence>
<evidence type="ECO:0000256" key="4">
    <source>
        <dbReference type="ARBA" id="ARBA00022475"/>
    </source>
</evidence>
<comment type="subunit">
    <text evidence="10">Homopentamer.</text>
</comment>
<evidence type="ECO:0000256" key="8">
    <source>
        <dbReference type="ARBA" id="ARBA00023136"/>
    </source>
</evidence>
<dbReference type="STRING" id="478744.SAMN05444359_1247"/>
<dbReference type="EMBL" id="FOFB01000024">
    <property type="protein sequence ID" value="SER09877.1"/>
    <property type="molecule type" value="Genomic_DNA"/>
</dbReference>
<dbReference type="InParanoid" id="A0A1H9LF91"/>
<dbReference type="PRINTS" id="PR01264">
    <property type="entry name" value="MECHCHANNEL"/>
</dbReference>
<comment type="similarity">
    <text evidence="2 10">Belongs to the MscL family.</text>
</comment>
<dbReference type="AlphaFoldDB" id="A0A1H9LF91"/>
<feature type="transmembrane region" description="Helical" evidence="10">
    <location>
        <begin position="88"/>
        <end position="106"/>
    </location>
</feature>
<dbReference type="Proteomes" id="UP000199021">
    <property type="component" value="Unassembled WGS sequence"/>
</dbReference>
<dbReference type="InterPro" id="IPR037673">
    <property type="entry name" value="MSC/AndL"/>
</dbReference>
<evidence type="ECO:0000256" key="7">
    <source>
        <dbReference type="ARBA" id="ARBA00023065"/>
    </source>
</evidence>
<dbReference type="NCBIfam" id="NF001843">
    <property type="entry name" value="PRK00567.1-4"/>
    <property type="match status" value="1"/>
</dbReference>
<evidence type="ECO:0000256" key="9">
    <source>
        <dbReference type="ARBA" id="ARBA00023303"/>
    </source>
</evidence>
<dbReference type="NCBIfam" id="TIGR00220">
    <property type="entry name" value="mscL"/>
    <property type="match status" value="1"/>
</dbReference>
<protein>
    <recommendedName>
        <fullName evidence="10">Large-conductance mechanosensitive channel</fullName>
    </recommendedName>
</protein>
<dbReference type="HAMAP" id="MF_00115">
    <property type="entry name" value="MscL"/>
    <property type="match status" value="1"/>
</dbReference>
<dbReference type="PROSITE" id="PS01327">
    <property type="entry name" value="MSCL"/>
    <property type="match status" value="1"/>
</dbReference>
<evidence type="ECO:0000256" key="6">
    <source>
        <dbReference type="ARBA" id="ARBA00022989"/>
    </source>
</evidence>
<keyword evidence="3 10" id="KW-0813">Transport</keyword>
<reference evidence="12" key="1">
    <citation type="submission" date="2016-10" db="EMBL/GenBank/DDBJ databases">
        <authorList>
            <person name="Varghese N."/>
            <person name="Submissions S."/>
        </authorList>
    </citation>
    <scope>NUCLEOTIDE SEQUENCE [LARGE SCALE GENOMIC DNA]</scope>
    <source>
        <strain evidence="12">DSM 24740</strain>
    </source>
</reference>
<accession>A0A1H9LF91</accession>
<dbReference type="GO" id="GO:0005886">
    <property type="term" value="C:plasma membrane"/>
    <property type="evidence" value="ECO:0007669"/>
    <property type="project" value="UniProtKB-SubCell"/>
</dbReference>
<keyword evidence="7 10" id="KW-0406">Ion transport</keyword>
<keyword evidence="4 10" id="KW-1003">Cell membrane</keyword>
<keyword evidence="6 10" id="KW-1133">Transmembrane helix</keyword>
<evidence type="ECO:0000256" key="3">
    <source>
        <dbReference type="ARBA" id="ARBA00022448"/>
    </source>
</evidence>
<dbReference type="InterPro" id="IPR036019">
    <property type="entry name" value="MscL_channel"/>
</dbReference>
<dbReference type="InterPro" id="IPR001185">
    <property type="entry name" value="MS_channel"/>
</dbReference>
<dbReference type="RefSeq" id="WP_090171571.1">
    <property type="nucleotide sequence ID" value="NZ_FOFB01000024.1"/>
</dbReference>
<dbReference type="OrthoDB" id="9810350at2"/>
<proteinExistence type="inferred from homology"/>
<dbReference type="Gene3D" id="1.10.1200.120">
    <property type="entry name" value="Large-conductance mechanosensitive channel, MscL, domain 1"/>
    <property type="match status" value="1"/>
</dbReference>